<evidence type="ECO:0000313" key="2">
    <source>
        <dbReference type="EMBL" id="RDG35604.1"/>
    </source>
</evidence>
<dbReference type="RefSeq" id="WP_114625988.1">
    <property type="nucleotide sequence ID" value="NZ_QQNA01000209.1"/>
</dbReference>
<organism evidence="2 3">
    <name type="scientific">Streptomyces corynorhini</name>
    <dbReference type="NCBI Taxonomy" id="2282652"/>
    <lineage>
        <taxon>Bacteria</taxon>
        <taxon>Bacillati</taxon>
        <taxon>Actinomycetota</taxon>
        <taxon>Actinomycetes</taxon>
        <taxon>Kitasatosporales</taxon>
        <taxon>Streptomycetaceae</taxon>
        <taxon>Streptomyces</taxon>
    </lineage>
</organism>
<keyword evidence="1" id="KW-1133">Transmembrane helix</keyword>
<feature type="transmembrane region" description="Helical" evidence="1">
    <location>
        <begin position="135"/>
        <end position="154"/>
    </location>
</feature>
<sequence length="223" mass="23436">MISRAPLPPPPPEIRSWSDQEARLAVRDGAMAELARRGLSAVGLVLLWLLGAVAVVGWAALGLAVRSVETGGLAYATAPAALILGLFLLGAAGVGLALWASRGREVRRRLADWAGVGPVRPDLVTHRRLRATGRCAAWLLPSVALCLLGLRAALPVGGRLMTASEDAVAAQSLVFGDVVYAAGMGATLLLTGVLGLIRSVDHQRWAARYLRRIPDRRGGGAHR</sequence>
<gene>
    <name evidence="2" type="ORF">DVH02_24435</name>
</gene>
<feature type="transmembrane region" description="Helical" evidence="1">
    <location>
        <begin position="174"/>
        <end position="197"/>
    </location>
</feature>
<reference evidence="2 3" key="1">
    <citation type="submission" date="2018-07" db="EMBL/GenBank/DDBJ databases">
        <title>Streptomyces species from bats.</title>
        <authorList>
            <person name="Dunlap C."/>
        </authorList>
    </citation>
    <scope>NUCLEOTIDE SEQUENCE [LARGE SCALE GENOMIC DNA]</scope>
    <source>
        <strain evidence="2 3">AC230</strain>
    </source>
</reference>
<comment type="caution">
    <text evidence="2">The sequence shown here is derived from an EMBL/GenBank/DDBJ whole genome shotgun (WGS) entry which is preliminary data.</text>
</comment>
<accession>A0A370B694</accession>
<feature type="transmembrane region" description="Helical" evidence="1">
    <location>
        <begin position="41"/>
        <end position="61"/>
    </location>
</feature>
<keyword evidence="1" id="KW-0812">Transmembrane</keyword>
<evidence type="ECO:0000313" key="3">
    <source>
        <dbReference type="Proteomes" id="UP000253741"/>
    </source>
</evidence>
<keyword evidence="1" id="KW-0472">Membrane</keyword>
<dbReference type="EMBL" id="QQNA01000209">
    <property type="protein sequence ID" value="RDG35604.1"/>
    <property type="molecule type" value="Genomic_DNA"/>
</dbReference>
<evidence type="ECO:0000256" key="1">
    <source>
        <dbReference type="SAM" id="Phobius"/>
    </source>
</evidence>
<name>A0A370B694_9ACTN</name>
<proteinExistence type="predicted"/>
<dbReference type="Proteomes" id="UP000253741">
    <property type="component" value="Unassembled WGS sequence"/>
</dbReference>
<protein>
    <submittedName>
        <fullName evidence="2">Uncharacterized protein</fullName>
    </submittedName>
</protein>
<keyword evidence="3" id="KW-1185">Reference proteome</keyword>
<dbReference type="OrthoDB" id="4247899at2"/>
<feature type="transmembrane region" description="Helical" evidence="1">
    <location>
        <begin position="73"/>
        <end position="100"/>
    </location>
</feature>
<dbReference type="AlphaFoldDB" id="A0A370B694"/>